<comment type="subcellular location">
    <subcellularLocation>
        <location evidence="1">Membrane</location>
        <topology evidence="1">Multi-pass membrane protein</topology>
    </subcellularLocation>
</comment>
<feature type="domain" description="EamA" evidence="8">
    <location>
        <begin position="77"/>
        <end position="200"/>
    </location>
</feature>
<gene>
    <name evidence="9" type="ORF">ET996_10350</name>
</gene>
<dbReference type="EMBL" id="SDMR01000013">
    <property type="protein sequence ID" value="TBT94410.1"/>
    <property type="molecule type" value="Genomic_DNA"/>
</dbReference>
<keyword evidence="3 7" id="KW-0812">Transmembrane</keyword>
<dbReference type="PANTHER" id="PTHR32322:SF9">
    <property type="entry name" value="AMINO-ACID METABOLITE EFFLUX PUMP-RELATED"/>
    <property type="match status" value="1"/>
</dbReference>
<feature type="transmembrane region" description="Helical" evidence="7">
    <location>
        <begin position="128"/>
        <end position="150"/>
    </location>
</feature>
<dbReference type="Gene3D" id="1.10.3730.20">
    <property type="match status" value="1"/>
</dbReference>
<dbReference type="OrthoDB" id="9812521at2"/>
<feature type="transmembrane region" description="Helical" evidence="7">
    <location>
        <begin position="185"/>
        <end position="204"/>
    </location>
</feature>
<feature type="transmembrane region" description="Helical" evidence="7">
    <location>
        <begin position="76"/>
        <end position="97"/>
    </location>
</feature>
<evidence type="ECO:0000313" key="9">
    <source>
        <dbReference type="EMBL" id="TBT94410.1"/>
    </source>
</evidence>
<dbReference type="AlphaFoldDB" id="A0A4Q9KKL0"/>
<evidence type="ECO:0000256" key="5">
    <source>
        <dbReference type="ARBA" id="ARBA00023136"/>
    </source>
</evidence>
<evidence type="ECO:0000313" key="10">
    <source>
        <dbReference type="Proteomes" id="UP000291933"/>
    </source>
</evidence>
<keyword evidence="5 7" id="KW-0472">Membrane</keyword>
<feature type="transmembrane region" description="Helical" evidence="7">
    <location>
        <begin position="307"/>
        <end position="326"/>
    </location>
</feature>
<dbReference type="SUPFAM" id="SSF103481">
    <property type="entry name" value="Multidrug resistance efflux transporter EmrE"/>
    <property type="match status" value="2"/>
</dbReference>
<keyword evidence="4 7" id="KW-1133">Transmembrane helix</keyword>
<evidence type="ECO:0000256" key="1">
    <source>
        <dbReference type="ARBA" id="ARBA00004141"/>
    </source>
</evidence>
<dbReference type="Pfam" id="PF00892">
    <property type="entry name" value="EamA"/>
    <property type="match status" value="2"/>
</dbReference>
<evidence type="ECO:0000256" key="7">
    <source>
        <dbReference type="SAM" id="Phobius"/>
    </source>
</evidence>
<keyword evidence="10" id="KW-1185">Reference proteome</keyword>
<dbReference type="PANTHER" id="PTHR32322">
    <property type="entry name" value="INNER MEMBRANE TRANSPORTER"/>
    <property type="match status" value="1"/>
</dbReference>
<accession>A0A4Q9KKL0</accession>
<comment type="similarity">
    <text evidence="2">Belongs to the EamA transporter family.</text>
</comment>
<evidence type="ECO:0000256" key="2">
    <source>
        <dbReference type="ARBA" id="ARBA00007362"/>
    </source>
</evidence>
<organism evidence="9 10">
    <name type="scientific">Propioniciclava tarda</name>
    <dbReference type="NCBI Taxonomy" id="433330"/>
    <lineage>
        <taxon>Bacteria</taxon>
        <taxon>Bacillati</taxon>
        <taxon>Actinomycetota</taxon>
        <taxon>Actinomycetes</taxon>
        <taxon>Propionibacteriales</taxon>
        <taxon>Propionibacteriaceae</taxon>
        <taxon>Propioniciclava</taxon>
    </lineage>
</organism>
<evidence type="ECO:0000256" key="3">
    <source>
        <dbReference type="ARBA" id="ARBA00022692"/>
    </source>
</evidence>
<feature type="transmembrane region" description="Helical" evidence="7">
    <location>
        <begin position="210"/>
        <end position="229"/>
    </location>
</feature>
<feature type="transmembrane region" description="Helical" evidence="7">
    <location>
        <begin position="241"/>
        <end position="260"/>
    </location>
</feature>
<feature type="domain" description="EamA" evidence="8">
    <location>
        <begin position="215"/>
        <end position="349"/>
    </location>
</feature>
<evidence type="ECO:0000256" key="6">
    <source>
        <dbReference type="SAM" id="MobiDB-lite"/>
    </source>
</evidence>
<evidence type="ECO:0000259" key="8">
    <source>
        <dbReference type="Pfam" id="PF00892"/>
    </source>
</evidence>
<evidence type="ECO:0000256" key="4">
    <source>
        <dbReference type="ARBA" id="ARBA00022989"/>
    </source>
</evidence>
<feature type="transmembrane region" description="Helical" evidence="7">
    <location>
        <begin position="332"/>
        <end position="352"/>
    </location>
</feature>
<dbReference type="InterPro" id="IPR037185">
    <property type="entry name" value="EmrE-like"/>
</dbReference>
<reference evidence="9 10" key="1">
    <citation type="submission" date="2019-01" db="EMBL/GenBank/DDBJ databases">
        <title>Lactibacter flavus gen. nov., sp. nov., a novel bacterium of the family Propionibacteriaceae isolated from raw milk and dairy products.</title>
        <authorList>
            <person name="Huptas C."/>
            <person name="Wenning M."/>
            <person name="Breitenwieser F."/>
            <person name="Doll E."/>
            <person name="Von Neubeck M."/>
            <person name="Busse H.-J."/>
            <person name="Scherer S."/>
        </authorList>
    </citation>
    <scope>NUCLEOTIDE SEQUENCE [LARGE SCALE GENOMIC DNA]</scope>
    <source>
        <strain evidence="9 10">DSM 22130</strain>
    </source>
</reference>
<sequence>MRVNSAARRVRSSVTGGTGGMTTRPYIGNSARSAYPCALFQGPPRRIATLVGGVDCRVRHHQGAACPGSAVPRRDVALAALVIAIWGVNFVAANIAMESLPPLLMAALRFTLVALPAVFFVRPPGNGVRAVVLSGLFMGTLQFGLLYSAMMLGMPAGLASLVLQVQPILTVMIAAALLGERPNRTQVIGIVIGLVGMTIVGWQFLAHAPLLPFAMTIAAAAGWAAGNVVTRHSPPRTGFSLVVWSALVPPVPLLILSFFLEGWSRDADALAHVTLRSVGGLAFVAYGASMIGYGLWNLLLSRHAAATVAPWSMFVPVIGAIAAFAYNGERPTPLGILGGAVTVVGVLIALGVGRRWLARGGRAAVDRPDAVPAAEPPGL</sequence>
<dbReference type="InterPro" id="IPR000620">
    <property type="entry name" value="EamA_dom"/>
</dbReference>
<feature type="transmembrane region" description="Helical" evidence="7">
    <location>
        <begin position="103"/>
        <end position="121"/>
    </location>
</feature>
<feature type="transmembrane region" description="Helical" evidence="7">
    <location>
        <begin position="156"/>
        <end position="178"/>
    </location>
</feature>
<proteinExistence type="inferred from homology"/>
<comment type="caution">
    <text evidence="9">The sequence shown here is derived from an EMBL/GenBank/DDBJ whole genome shotgun (WGS) entry which is preliminary data.</text>
</comment>
<feature type="region of interest" description="Disordered" evidence="6">
    <location>
        <begin position="1"/>
        <end position="22"/>
    </location>
</feature>
<feature type="compositionally biased region" description="Low complexity" evidence="6">
    <location>
        <begin position="1"/>
        <end position="15"/>
    </location>
</feature>
<dbReference type="GO" id="GO:0016020">
    <property type="term" value="C:membrane"/>
    <property type="evidence" value="ECO:0007669"/>
    <property type="project" value="UniProtKB-SubCell"/>
</dbReference>
<dbReference type="InterPro" id="IPR050638">
    <property type="entry name" value="AA-Vitamin_Transporters"/>
</dbReference>
<name>A0A4Q9KKL0_PROTD</name>
<dbReference type="Proteomes" id="UP000291933">
    <property type="component" value="Unassembled WGS sequence"/>
</dbReference>
<feature type="transmembrane region" description="Helical" evidence="7">
    <location>
        <begin position="280"/>
        <end position="300"/>
    </location>
</feature>
<protein>
    <submittedName>
        <fullName evidence="9">EamA family transporter</fullName>
    </submittedName>
</protein>